<dbReference type="EMBL" id="CAOF01000077">
    <property type="protein sequence ID" value="CCO46147.1"/>
    <property type="molecule type" value="Genomic_DNA"/>
</dbReference>
<name>A0AAV2VN97_9VIBR</name>
<comment type="caution">
    <text evidence="1">The sequence shown here is derived from an EMBL/GenBank/DDBJ whole genome shotgun (WGS) entry which is preliminary data.</text>
</comment>
<organism evidence="1 2">
    <name type="scientific">Vibrio nigripulchritudo SOn1</name>
    <dbReference type="NCBI Taxonomy" id="1238450"/>
    <lineage>
        <taxon>Bacteria</taxon>
        <taxon>Pseudomonadati</taxon>
        <taxon>Pseudomonadota</taxon>
        <taxon>Gammaproteobacteria</taxon>
        <taxon>Vibrionales</taxon>
        <taxon>Vibrionaceae</taxon>
        <taxon>Vibrio</taxon>
    </lineage>
</organism>
<accession>A0AAV2VN97</accession>
<dbReference type="SUPFAM" id="SSF81901">
    <property type="entry name" value="HCP-like"/>
    <property type="match status" value="1"/>
</dbReference>
<evidence type="ECO:0000313" key="2">
    <source>
        <dbReference type="Proteomes" id="UP000018211"/>
    </source>
</evidence>
<dbReference type="InterPro" id="IPR011990">
    <property type="entry name" value="TPR-like_helical_dom_sf"/>
</dbReference>
<sequence>MSSFFTFKGLVSIYLCLMLLGCATPEKVKKQTENNEKVLAEASFNYGQFAKAEEQYLRLLTASPDKLEYQLMLARSQYNQDKKEAAIAKLKHVALADDPIAAQASMYLGRYLLAAARVPEAIAVYELGVGKANNSSIKAQLHNGLGIALLEFDLERARSELTQAVALAPDNPHYRSNLALSYLQDNQLAKARQTFEPLLAYQQLPIQVELNFALLLLAEGDEDQARALLTRHLPASEVERDLSILKGRLNGSGTLL</sequence>
<protein>
    <submittedName>
        <fullName evidence="1">Tetratricopeptide repeat domain protein</fullName>
    </submittedName>
</protein>
<gene>
    <name evidence="1" type="ORF">VIBNISOn1_1680025</name>
</gene>
<dbReference type="Proteomes" id="UP000018211">
    <property type="component" value="Unassembled WGS sequence"/>
</dbReference>
<proteinExistence type="predicted"/>
<dbReference type="Gene3D" id="1.25.40.10">
    <property type="entry name" value="Tetratricopeptide repeat domain"/>
    <property type="match status" value="1"/>
</dbReference>
<evidence type="ECO:0000313" key="1">
    <source>
        <dbReference type="EMBL" id="CCO46147.1"/>
    </source>
</evidence>
<dbReference type="RefSeq" id="WP_022611376.1">
    <property type="nucleotide sequence ID" value="NZ_LK391965.1"/>
</dbReference>
<dbReference type="AlphaFoldDB" id="A0AAV2VN97"/>
<reference evidence="1 2" key="1">
    <citation type="journal article" date="2013" name="ISME J.">
        <title>Comparative genomics of pathogenic lineages of Vibrio nigripulchritudo identifies virulence-associated traits.</title>
        <authorList>
            <person name="Goudenege D."/>
            <person name="Labreuche Y."/>
            <person name="Krin E."/>
            <person name="Ansquer D."/>
            <person name="Mangenot S."/>
            <person name="Calteau A."/>
            <person name="Medigue C."/>
            <person name="Mazel D."/>
            <person name="Polz M.F."/>
            <person name="Le Roux F."/>
        </authorList>
    </citation>
    <scope>NUCLEOTIDE SEQUENCE [LARGE SCALE GENOMIC DNA]</scope>
    <source>
        <strain evidence="1 2">SOn1</strain>
    </source>
</reference>
<dbReference type="Pfam" id="PF14559">
    <property type="entry name" value="TPR_19"/>
    <property type="match status" value="1"/>
</dbReference>
<dbReference type="Pfam" id="PF13432">
    <property type="entry name" value="TPR_16"/>
    <property type="match status" value="1"/>
</dbReference>